<reference evidence="2 3" key="1">
    <citation type="submission" date="2016-10" db="EMBL/GenBank/DDBJ databases">
        <authorList>
            <person name="de Groot N.N."/>
        </authorList>
    </citation>
    <scope>NUCLEOTIDE SEQUENCE [LARGE SCALE GENOMIC DNA]</scope>
    <source>
        <strain evidence="2 3">DSM 21228</strain>
    </source>
</reference>
<dbReference type="PANTHER" id="PTHR35399">
    <property type="entry name" value="SLR8030 PROTEIN"/>
    <property type="match status" value="1"/>
</dbReference>
<keyword evidence="3" id="KW-1185">Reference proteome</keyword>
<dbReference type="STRING" id="525918.SAMN05660964_01825"/>
<dbReference type="PANTHER" id="PTHR35399:SF2">
    <property type="entry name" value="DUF839 DOMAIN-CONTAINING PROTEIN"/>
    <property type="match status" value="1"/>
</dbReference>
<proteinExistence type="predicted"/>
<evidence type="ECO:0000256" key="1">
    <source>
        <dbReference type="SAM" id="SignalP"/>
    </source>
</evidence>
<sequence>MKYLKISLLSLAVASALAGCGDDDNTTSASASAAVKSVEFSSMPAPTVAADMAKTYSASVAKVTYADGTSKDFPLTYNKLFGVKDKVGGNANAAGQLYDHKMTPIMDPMGKPVIAETPDANSLLKIGSNLFLVSHLEYDWILSDGSEAYKKEGWYTRMPMSMILTGITQGTDGKLSVKSQKPLDFAGVDGLWIPCFGSQTPWNTHLGSEEDYDLQYNPLTTGAATTTAGVKALTEKYFNNEKIANPYHYGFIPEVTVKEDGSTTIVKHYSMGRGTWEQSKVMPDGKTAYMGDDGTHGFMLMYVADKAGDLSSGTIYASKWTQTSADAGGKANLTWVKLGSGTDKEIKALADVATFESIFDAVAPAEGACPTGYTRVRAGSTADECLTVKAGQEKAAAFLESRRYAALKGATTEFTKMEGVAVNAADKKLYMAMSSIRDSMTDDAKEPINDIKLKKSSSGATYTADLKSGQKDTSGAAINSDYVASNMYVETALLGEDLAAADAFGNTSNVDKIANPDNIFFAEKMRTLFIGEDSGMHVNNFVWAYNVDTKKLSRVLSGVAGAEHNGLQVAEDMNGHTYIMSNNQHHGDWATGKNTEVDKALATIDKFDADFGYIGGLPAIK</sequence>
<accession>A0A1H4C1A0</accession>
<evidence type="ECO:0008006" key="4">
    <source>
        <dbReference type="Google" id="ProtNLM"/>
    </source>
</evidence>
<gene>
    <name evidence="2" type="ORF">SAMN05660964_01825</name>
</gene>
<protein>
    <recommendedName>
        <fullName evidence="4">DUF839 domain-containing protein</fullName>
    </recommendedName>
</protein>
<organism evidence="2 3">
    <name type="scientific">Thiothrix caldifontis</name>
    <dbReference type="NCBI Taxonomy" id="525918"/>
    <lineage>
        <taxon>Bacteria</taxon>
        <taxon>Pseudomonadati</taxon>
        <taxon>Pseudomonadota</taxon>
        <taxon>Gammaproteobacteria</taxon>
        <taxon>Thiotrichales</taxon>
        <taxon>Thiotrichaceae</taxon>
        <taxon>Thiothrix</taxon>
    </lineage>
</organism>
<name>A0A1H4C1A0_9GAMM</name>
<evidence type="ECO:0000313" key="2">
    <source>
        <dbReference type="EMBL" id="SEA54168.1"/>
    </source>
</evidence>
<dbReference type="PROSITE" id="PS51257">
    <property type="entry name" value="PROKAR_LIPOPROTEIN"/>
    <property type="match status" value="1"/>
</dbReference>
<feature type="chain" id="PRO_5011702414" description="DUF839 domain-containing protein" evidence="1">
    <location>
        <begin position="19"/>
        <end position="621"/>
    </location>
</feature>
<feature type="signal peptide" evidence="1">
    <location>
        <begin position="1"/>
        <end position="18"/>
    </location>
</feature>
<evidence type="ECO:0000313" key="3">
    <source>
        <dbReference type="Proteomes" id="UP000199397"/>
    </source>
</evidence>
<dbReference type="InterPro" id="IPR008557">
    <property type="entry name" value="PhoX"/>
</dbReference>
<dbReference type="OrthoDB" id="9801383at2"/>
<dbReference type="Pfam" id="PF05787">
    <property type="entry name" value="PhoX"/>
    <property type="match status" value="1"/>
</dbReference>
<dbReference type="Proteomes" id="UP000199397">
    <property type="component" value="Unassembled WGS sequence"/>
</dbReference>
<dbReference type="RefSeq" id="WP_093067721.1">
    <property type="nucleotide sequence ID" value="NZ_FNQP01000009.1"/>
</dbReference>
<keyword evidence="1" id="KW-0732">Signal</keyword>
<dbReference type="AlphaFoldDB" id="A0A1H4C1A0"/>
<dbReference type="EMBL" id="FNQP01000009">
    <property type="protein sequence ID" value="SEA54168.1"/>
    <property type="molecule type" value="Genomic_DNA"/>
</dbReference>